<dbReference type="EMBL" id="CAXAJV020001293">
    <property type="protein sequence ID" value="CAL7943229.1"/>
    <property type="molecule type" value="Genomic_DNA"/>
</dbReference>
<reference evidence="1 2" key="1">
    <citation type="submission" date="2024-08" db="EMBL/GenBank/DDBJ databases">
        <authorList>
            <person name="Will J Nash"/>
            <person name="Angela Man"/>
            <person name="Seanna McTaggart"/>
            <person name="Kendall Baker"/>
            <person name="Tom Barker"/>
            <person name="Leah Catchpole"/>
            <person name="Alex Durrant"/>
            <person name="Karim Gharbi"/>
            <person name="Naomi Irish"/>
            <person name="Gemy Kaithakottil"/>
            <person name="Debby Ku"/>
            <person name="Aaliyah Providence"/>
            <person name="Felix Shaw"/>
            <person name="David Swarbreck"/>
            <person name="Chris Watkins"/>
            <person name="Ann M. McCartney"/>
            <person name="Giulio Formenti"/>
            <person name="Alice Mouton"/>
            <person name="Noel Vella"/>
            <person name="Bjorn M von Reumont"/>
            <person name="Adriana Vella"/>
            <person name="Wilfried Haerty"/>
        </authorList>
    </citation>
    <scope>NUCLEOTIDE SEQUENCE [LARGE SCALE GENOMIC DNA]</scope>
</reference>
<name>A0ABP1NTK6_XYLVO</name>
<dbReference type="InterPro" id="IPR032675">
    <property type="entry name" value="LRR_dom_sf"/>
</dbReference>
<sequence length="192" mass="21870">MMAMHTLSRSINSAVFQNTKNQNRSFFYWLTVVFNRVDEKRRKEIGPDLACAQWLLRNGASVRWKGHSEQLTDYNVLPDSGNYFIEAVEADNAGICDIGFQHFEGCKHIKKVKLENCRYIDNNAMNCLSLLQDSLTNLEIINCKSVSDDGVFKLKVLKNLETLKIKGLPAVDNNIVQKELTEALPNCKIDIE</sequence>
<evidence type="ECO:0008006" key="3">
    <source>
        <dbReference type="Google" id="ProtNLM"/>
    </source>
</evidence>
<evidence type="ECO:0000313" key="1">
    <source>
        <dbReference type="EMBL" id="CAL7943229.1"/>
    </source>
</evidence>
<accession>A0ABP1NTK6</accession>
<proteinExistence type="predicted"/>
<dbReference type="SUPFAM" id="SSF52047">
    <property type="entry name" value="RNI-like"/>
    <property type="match status" value="1"/>
</dbReference>
<protein>
    <recommendedName>
        <fullName evidence="3">ATP synthase subunit s, mitochondrial</fullName>
    </recommendedName>
</protein>
<evidence type="ECO:0000313" key="2">
    <source>
        <dbReference type="Proteomes" id="UP001642520"/>
    </source>
</evidence>
<dbReference type="Gene3D" id="3.80.10.10">
    <property type="entry name" value="Ribonuclease Inhibitor"/>
    <property type="match status" value="1"/>
</dbReference>
<organism evidence="1 2">
    <name type="scientific">Xylocopa violacea</name>
    <name type="common">Violet carpenter bee</name>
    <name type="synonym">Apis violacea</name>
    <dbReference type="NCBI Taxonomy" id="135666"/>
    <lineage>
        <taxon>Eukaryota</taxon>
        <taxon>Metazoa</taxon>
        <taxon>Ecdysozoa</taxon>
        <taxon>Arthropoda</taxon>
        <taxon>Hexapoda</taxon>
        <taxon>Insecta</taxon>
        <taxon>Pterygota</taxon>
        <taxon>Neoptera</taxon>
        <taxon>Endopterygota</taxon>
        <taxon>Hymenoptera</taxon>
        <taxon>Apocrita</taxon>
        <taxon>Aculeata</taxon>
        <taxon>Apoidea</taxon>
        <taxon>Anthophila</taxon>
        <taxon>Apidae</taxon>
        <taxon>Xylocopa</taxon>
        <taxon>Xylocopa</taxon>
    </lineage>
</organism>
<comment type="caution">
    <text evidence="1">The sequence shown here is derived from an EMBL/GenBank/DDBJ whole genome shotgun (WGS) entry which is preliminary data.</text>
</comment>
<keyword evidence="2" id="KW-1185">Reference proteome</keyword>
<gene>
    <name evidence="1" type="ORF">XYLVIOL_LOCUS5965</name>
</gene>
<dbReference type="Proteomes" id="UP001642520">
    <property type="component" value="Unassembled WGS sequence"/>
</dbReference>